<evidence type="ECO:0000256" key="2">
    <source>
        <dbReference type="ARBA" id="ARBA00006873"/>
    </source>
</evidence>
<dbReference type="GO" id="GO:0046872">
    <property type="term" value="F:metal ion binding"/>
    <property type="evidence" value="ECO:0007669"/>
    <property type="project" value="UniProtKB-UniRule"/>
</dbReference>
<evidence type="ECO:0000256" key="3">
    <source>
        <dbReference type="ARBA" id="ARBA00022559"/>
    </source>
</evidence>
<comment type="cofactor">
    <cofactor evidence="11 14">
        <name>Ca(2+)</name>
        <dbReference type="ChEBI" id="CHEBI:29108"/>
    </cofactor>
    <text evidence="11 14">Binds 2 calcium ions per subunit.</text>
</comment>
<keyword evidence="4 14" id="KW-0349">Heme</keyword>
<feature type="site" description="Transition state stabilizer" evidence="12">
    <location>
        <position position="71"/>
    </location>
</feature>
<comment type="similarity">
    <text evidence="2">Belongs to the peroxidase family. Ascorbate peroxidase subfamily.</text>
</comment>
<dbReference type="Pfam" id="PF00141">
    <property type="entry name" value="peroxidase"/>
    <property type="match status" value="1"/>
</dbReference>
<evidence type="ECO:0000256" key="13">
    <source>
        <dbReference type="PIRSR" id="PIRSR600823-5"/>
    </source>
</evidence>
<feature type="binding site" evidence="11">
    <location>
        <position position="83"/>
    </location>
    <ligand>
        <name>Ca(2+)</name>
        <dbReference type="ChEBI" id="CHEBI:29108"/>
        <label>1</label>
    </ligand>
</feature>
<evidence type="ECO:0000256" key="14">
    <source>
        <dbReference type="RuleBase" id="RU362060"/>
    </source>
</evidence>
<sequence>MASPRGFSTSWVLFSSSVVVFATLCAAISPYAPGLSENFYAKSCPQAAEIVEHYVTAYLKKDSTFAGAFNRLQFHDCWVGGCDGSVLLNSTATNSAEREAHVNFGLRGIKEVDEIKAALEYACPGVVSCADILILAARDATVKAGGPWWPVALGRKDASESVDLLADGNLPFPVFPFPLLVQNFARKNFSAREMVVLSGAHTIGQTHCNGVLPHLYNFTGGNNATDIDPAMYKGFATFLKKLCPQGNRTNTLFIDSTAGKFDNAYYKNVLANKGIFITDSTLITNSLGKKLVTSFAKAKSSFFEEFAAGMVKMGNLGVLTGSQGEIRKQCQFVNHK</sequence>
<feature type="binding site" description="axial binding residue" evidence="11">
    <location>
        <position position="201"/>
    </location>
    <ligand>
        <name>heme b</name>
        <dbReference type="ChEBI" id="CHEBI:60344"/>
    </ligand>
    <ligandPart>
        <name>Fe</name>
        <dbReference type="ChEBI" id="CHEBI:18248"/>
    </ligandPart>
</feature>
<name>A0ABD1ZFX8_9MARC</name>
<comment type="catalytic activity">
    <reaction evidence="1 14">
        <text>2 a phenolic donor + H2O2 = 2 a phenolic radical donor + 2 H2O</text>
        <dbReference type="Rhea" id="RHEA:56136"/>
        <dbReference type="ChEBI" id="CHEBI:15377"/>
        <dbReference type="ChEBI" id="CHEBI:16240"/>
        <dbReference type="ChEBI" id="CHEBI:139520"/>
        <dbReference type="ChEBI" id="CHEBI:139521"/>
        <dbReference type="EC" id="1.11.1.7"/>
    </reaction>
</comment>
<keyword evidence="14" id="KW-0732">Signal</keyword>
<dbReference type="GO" id="GO:0006979">
    <property type="term" value="P:response to oxidative stress"/>
    <property type="evidence" value="ECO:0007669"/>
    <property type="project" value="UniProtKB-UniRule"/>
</dbReference>
<comment type="function">
    <text evidence="14">Removal of H(2)O(2), oxidation of toxic reductants, biosynthesis and degradation of lignin, suberization, auxin catabolism, response to environmental stresses such as wounding, pathogen attack and oxidative stress.</text>
</comment>
<dbReference type="GO" id="GO:0140825">
    <property type="term" value="F:lactoperoxidase activity"/>
    <property type="evidence" value="ECO:0007669"/>
    <property type="project" value="UniProtKB-EC"/>
</dbReference>
<dbReference type="EC" id="1.11.1.7" evidence="14"/>
<feature type="disulfide bond" evidence="13">
    <location>
        <begin position="208"/>
        <end position="243"/>
    </location>
</feature>
<dbReference type="PANTHER" id="PTHR31517">
    <property type="match status" value="1"/>
</dbReference>
<dbReference type="PRINTS" id="PR00458">
    <property type="entry name" value="PEROXIDASE"/>
</dbReference>
<feature type="binding site" evidence="11">
    <location>
        <position position="76"/>
    </location>
    <ligand>
        <name>Ca(2+)</name>
        <dbReference type="ChEBI" id="CHEBI:29108"/>
        <label>1</label>
    </ligand>
</feature>
<dbReference type="FunFam" id="1.10.520.10:FF:000009">
    <property type="entry name" value="Peroxidase"/>
    <property type="match status" value="1"/>
</dbReference>
<comment type="similarity">
    <text evidence="14">Belongs to the peroxidase family. Classical plant (class III) peroxidase subfamily.</text>
</comment>
<evidence type="ECO:0000256" key="11">
    <source>
        <dbReference type="PIRSR" id="PIRSR600823-3"/>
    </source>
</evidence>
<organism evidence="16 17">
    <name type="scientific">Riccia fluitans</name>
    <dbReference type="NCBI Taxonomy" id="41844"/>
    <lineage>
        <taxon>Eukaryota</taxon>
        <taxon>Viridiplantae</taxon>
        <taxon>Streptophyta</taxon>
        <taxon>Embryophyta</taxon>
        <taxon>Marchantiophyta</taxon>
        <taxon>Marchantiopsida</taxon>
        <taxon>Marchantiidae</taxon>
        <taxon>Marchantiales</taxon>
        <taxon>Ricciaceae</taxon>
        <taxon>Riccia</taxon>
    </lineage>
</organism>
<feature type="binding site" evidence="10">
    <location>
        <position position="171"/>
    </location>
    <ligand>
        <name>substrate</name>
    </ligand>
</feature>
<dbReference type="InterPro" id="IPR010255">
    <property type="entry name" value="Haem_peroxidase_sf"/>
</dbReference>
<dbReference type="PANTHER" id="PTHR31517:SF48">
    <property type="entry name" value="PEROXIDASE 16-RELATED"/>
    <property type="match status" value="1"/>
</dbReference>
<comment type="subcellular location">
    <subcellularLocation>
        <location evidence="14">Secreted</location>
    </subcellularLocation>
</comment>
<dbReference type="AlphaFoldDB" id="A0ABD1ZFX8"/>
<dbReference type="GO" id="GO:0020037">
    <property type="term" value="F:heme binding"/>
    <property type="evidence" value="ECO:0007669"/>
    <property type="project" value="UniProtKB-UniRule"/>
</dbReference>
<evidence type="ECO:0000256" key="7">
    <source>
        <dbReference type="ARBA" id="ARBA00023004"/>
    </source>
</evidence>
<keyword evidence="17" id="KW-1185">Reference proteome</keyword>
<evidence type="ECO:0000313" key="16">
    <source>
        <dbReference type="EMBL" id="KAL2649856.1"/>
    </source>
</evidence>
<evidence type="ECO:0000256" key="9">
    <source>
        <dbReference type="PIRSR" id="PIRSR600823-1"/>
    </source>
</evidence>
<feature type="binding site" evidence="11">
    <location>
        <position position="85"/>
    </location>
    <ligand>
        <name>Ca(2+)</name>
        <dbReference type="ChEBI" id="CHEBI:29108"/>
        <label>1</label>
    </ligand>
</feature>
<feature type="disulfide bond" evidence="13">
    <location>
        <begin position="44"/>
        <end position="123"/>
    </location>
</feature>
<reference evidence="16 17" key="1">
    <citation type="submission" date="2024-09" db="EMBL/GenBank/DDBJ databases">
        <title>Chromosome-scale assembly of Riccia fluitans.</title>
        <authorList>
            <person name="Paukszto L."/>
            <person name="Sawicki J."/>
            <person name="Karawczyk K."/>
            <person name="Piernik-Szablinska J."/>
            <person name="Szczecinska M."/>
            <person name="Mazdziarz M."/>
        </authorList>
    </citation>
    <scope>NUCLEOTIDE SEQUENCE [LARGE SCALE GENOMIC DNA]</scope>
    <source>
        <strain evidence="16">Rf_01</strain>
        <tissue evidence="16">Aerial parts of the thallus</tissue>
    </source>
</reference>
<dbReference type="GO" id="GO:0005576">
    <property type="term" value="C:extracellular region"/>
    <property type="evidence" value="ECO:0007669"/>
    <property type="project" value="UniProtKB-SubCell"/>
</dbReference>
<feature type="signal peptide" evidence="14">
    <location>
        <begin position="1"/>
        <end position="27"/>
    </location>
</feature>
<proteinExistence type="inferred from homology"/>
<evidence type="ECO:0000256" key="8">
    <source>
        <dbReference type="ARBA" id="ARBA00023157"/>
    </source>
</evidence>
<dbReference type="GO" id="GO:0042744">
    <property type="term" value="P:hydrogen peroxide catabolic process"/>
    <property type="evidence" value="ECO:0007669"/>
    <property type="project" value="UniProtKB-KW"/>
</dbReference>
<dbReference type="PRINTS" id="PR00461">
    <property type="entry name" value="PLPEROXIDASE"/>
</dbReference>
<dbReference type="SUPFAM" id="SSF48113">
    <property type="entry name" value="Heme-dependent peroxidases"/>
    <property type="match status" value="1"/>
</dbReference>
<dbReference type="InterPro" id="IPR002016">
    <property type="entry name" value="Haem_peroxidase"/>
</dbReference>
<evidence type="ECO:0000256" key="6">
    <source>
        <dbReference type="ARBA" id="ARBA00023002"/>
    </source>
</evidence>
<keyword evidence="14" id="KW-0964">Secreted</keyword>
<evidence type="ECO:0000256" key="1">
    <source>
        <dbReference type="ARBA" id="ARBA00000189"/>
    </source>
</evidence>
<keyword evidence="7 11" id="KW-0408">Iron</keyword>
<evidence type="ECO:0000313" key="17">
    <source>
        <dbReference type="Proteomes" id="UP001605036"/>
    </source>
</evidence>
<dbReference type="EMBL" id="JBHFFA010000001">
    <property type="protein sequence ID" value="KAL2649856.1"/>
    <property type="molecule type" value="Genomic_DNA"/>
</dbReference>
<keyword evidence="11 14" id="KW-0106">Calcium</keyword>
<dbReference type="Proteomes" id="UP001605036">
    <property type="component" value="Unassembled WGS sequence"/>
</dbReference>
<feature type="binding site" evidence="11">
    <location>
        <position position="81"/>
    </location>
    <ligand>
        <name>Ca(2+)</name>
        <dbReference type="ChEBI" id="CHEBI:29108"/>
        <label>1</label>
    </ligand>
</feature>
<keyword evidence="3 14" id="KW-0575">Peroxidase</keyword>
<dbReference type="InterPro" id="IPR033905">
    <property type="entry name" value="Secretory_peroxidase"/>
</dbReference>
<dbReference type="Gene3D" id="1.10.420.10">
    <property type="entry name" value="Peroxidase, domain 2"/>
    <property type="match status" value="1"/>
</dbReference>
<evidence type="ECO:0000259" key="15">
    <source>
        <dbReference type="PROSITE" id="PS50873"/>
    </source>
</evidence>
<evidence type="ECO:0000256" key="12">
    <source>
        <dbReference type="PIRSR" id="PIRSR600823-4"/>
    </source>
</evidence>
<dbReference type="CDD" id="cd00693">
    <property type="entry name" value="secretory_peroxidase"/>
    <property type="match status" value="1"/>
</dbReference>
<comment type="caution">
    <text evidence="16">The sequence shown here is derived from an EMBL/GenBank/DDBJ whole genome shotgun (WGS) entry which is preliminary data.</text>
</comment>
<feature type="binding site" evidence="11">
    <location>
        <position position="257"/>
    </location>
    <ligand>
        <name>Ca(2+)</name>
        <dbReference type="ChEBI" id="CHEBI:29108"/>
        <label>2</label>
    </ligand>
</feature>
<keyword evidence="14" id="KW-0376">Hydrogen peroxide</keyword>
<feature type="binding site" evidence="11">
    <location>
        <position position="202"/>
    </location>
    <ligand>
        <name>Ca(2+)</name>
        <dbReference type="ChEBI" id="CHEBI:29108"/>
        <label>2</label>
    </ligand>
</feature>
<feature type="chain" id="PRO_5044525188" description="Peroxidase" evidence="14">
    <location>
        <begin position="28"/>
        <end position="336"/>
    </location>
</feature>
<dbReference type="InterPro" id="IPR019793">
    <property type="entry name" value="Peroxidases_heam-ligand_BS"/>
</dbReference>
<feature type="binding site" evidence="11">
    <location>
        <position position="255"/>
    </location>
    <ligand>
        <name>Ca(2+)</name>
        <dbReference type="ChEBI" id="CHEBI:29108"/>
        <label>2</label>
    </ligand>
</feature>
<dbReference type="Gene3D" id="1.10.520.10">
    <property type="match status" value="1"/>
</dbReference>
<dbReference type="FunFam" id="1.10.420.10:FF:000001">
    <property type="entry name" value="Peroxidase"/>
    <property type="match status" value="1"/>
</dbReference>
<keyword evidence="5 11" id="KW-0479">Metal-binding</keyword>
<accession>A0ABD1ZFX8</accession>
<keyword evidence="6 14" id="KW-0560">Oxidoreductase</keyword>
<feature type="binding site" evidence="11">
    <location>
        <position position="262"/>
    </location>
    <ligand>
        <name>Ca(2+)</name>
        <dbReference type="ChEBI" id="CHEBI:29108"/>
        <label>2</label>
    </ligand>
</feature>
<gene>
    <name evidence="16" type="ORF">R1flu_017984</name>
</gene>
<keyword evidence="8 13" id="KW-1015">Disulfide bond</keyword>
<feature type="binding site" evidence="11">
    <location>
        <position position="79"/>
    </location>
    <ligand>
        <name>Ca(2+)</name>
        <dbReference type="ChEBI" id="CHEBI:29108"/>
        <label>1</label>
    </ligand>
</feature>
<feature type="domain" description="Plant heme peroxidase family profile" evidence="15">
    <location>
        <begin position="34"/>
        <end position="334"/>
    </location>
</feature>
<feature type="active site" description="Proton acceptor" evidence="9">
    <location>
        <position position="75"/>
    </location>
</feature>
<dbReference type="InterPro" id="IPR000823">
    <property type="entry name" value="Peroxidase_pln"/>
</dbReference>
<protein>
    <recommendedName>
        <fullName evidence="14">Peroxidase</fullName>
        <ecNumber evidence="14">1.11.1.7</ecNumber>
    </recommendedName>
</protein>
<dbReference type="PROSITE" id="PS50873">
    <property type="entry name" value="PEROXIDASE_4"/>
    <property type="match status" value="1"/>
</dbReference>
<feature type="binding site" evidence="11">
    <location>
        <position position="97"/>
    </location>
    <ligand>
        <name>Ca(2+)</name>
        <dbReference type="ChEBI" id="CHEBI:29108"/>
        <label>1</label>
    </ligand>
</feature>
<comment type="cofactor">
    <cofactor evidence="11 14">
        <name>heme b</name>
        <dbReference type="ChEBI" id="CHEBI:60344"/>
    </cofactor>
    <text evidence="11 14">Binds 1 heme b (iron(II)-protoporphyrin IX) group per subunit.</text>
</comment>
<dbReference type="PROSITE" id="PS00435">
    <property type="entry name" value="PEROXIDASE_1"/>
    <property type="match status" value="1"/>
</dbReference>
<feature type="disulfide bond" evidence="13">
    <location>
        <begin position="77"/>
        <end position="82"/>
    </location>
</feature>
<evidence type="ECO:0000256" key="10">
    <source>
        <dbReference type="PIRSR" id="PIRSR600823-2"/>
    </source>
</evidence>
<evidence type="ECO:0000256" key="5">
    <source>
        <dbReference type="ARBA" id="ARBA00022723"/>
    </source>
</evidence>
<feature type="disulfide bond" evidence="13">
    <location>
        <begin position="129"/>
        <end position="330"/>
    </location>
</feature>
<evidence type="ECO:0000256" key="4">
    <source>
        <dbReference type="ARBA" id="ARBA00022617"/>
    </source>
</evidence>